<feature type="compositionally biased region" description="Acidic residues" evidence="1">
    <location>
        <begin position="1"/>
        <end position="10"/>
    </location>
</feature>
<dbReference type="RefSeq" id="WP_279528949.1">
    <property type="nucleotide sequence ID" value="NZ_CP122312.1"/>
</dbReference>
<dbReference type="InterPro" id="IPR058448">
    <property type="entry name" value="DUF8135"/>
</dbReference>
<keyword evidence="4" id="KW-1185">Reference proteome</keyword>
<sequence>MSDESEDTDDERDRDRGETGLDAERDADVEIDADADSNADTAGDEAGEDTPFEQQEYEEVDVDEVLRGPVDGDADSETEPESAPETDESEEAAVNVIESRICHNCPYFGEPPELHCTHEGTQIREVVDTDHYVVVDCPVVVEELEF</sequence>
<accession>A0ABD5Z1D6</accession>
<evidence type="ECO:0000313" key="3">
    <source>
        <dbReference type="EMBL" id="MFC7198999.1"/>
    </source>
</evidence>
<feature type="compositionally biased region" description="Basic and acidic residues" evidence="1">
    <location>
        <begin position="11"/>
        <end position="28"/>
    </location>
</feature>
<name>A0ABD5Z1D6_9EURY</name>
<feature type="domain" description="DUF8135" evidence="2">
    <location>
        <begin position="96"/>
        <end position="143"/>
    </location>
</feature>
<dbReference type="Proteomes" id="UP001596447">
    <property type="component" value="Unassembled WGS sequence"/>
</dbReference>
<feature type="compositionally biased region" description="Acidic residues" evidence="1">
    <location>
        <begin position="29"/>
        <end position="63"/>
    </location>
</feature>
<feature type="region of interest" description="Disordered" evidence="1">
    <location>
        <begin position="1"/>
        <end position="91"/>
    </location>
</feature>
<evidence type="ECO:0000256" key="1">
    <source>
        <dbReference type="SAM" id="MobiDB-lite"/>
    </source>
</evidence>
<reference evidence="3 4" key="1">
    <citation type="journal article" date="2019" name="Int. J. Syst. Evol. Microbiol.">
        <title>The Global Catalogue of Microorganisms (GCM) 10K type strain sequencing project: providing services to taxonomists for standard genome sequencing and annotation.</title>
        <authorList>
            <consortium name="The Broad Institute Genomics Platform"/>
            <consortium name="The Broad Institute Genome Sequencing Center for Infectious Disease"/>
            <person name="Wu L."/>
            <person name="Ma J."/>
        </authorList>
    </citation>
    <scope>NUCLEOTIDE SEQUENCE [LARGE SCALE GENOMIC DNA]</scope>
    <source>
        <strain evidence="3 4">XZGYJ-43</strain>
    </source>
</reference>
<organism evidence="3 4">
    <name type="scientific">Halospeciosus flavus</name>
    <dbReference type="NCBI Taxonomy" id="3032283"/>
    <lineage>
        <taxon>Archaea</taxon>
        <taxon>Methanobacteriati</taxon>
        <taxon>Methanobacteriota</taxon>
        <taxon>Stenosarchaea group</taxon>
        <taxon>Halobacteria</taxon>
        <taxon>Halobacteriales</taxon>
        <taxon>Halobacteriaceae</taxon>
        <taxon>Halospeciosus</taxon>
    </lineage>
</organism>
<comment type="caution">
    <text evidence="3">The sequence shown here is derived from an EMBL/GenBank/DDBJ whole genome shotgun (WGS) entry which is preliminary data.</text>
</comment>
<feature type="compositionally biased region" description="Acidic residues" evidence="1">
    <location>
        <begin position="72"/>
        <end position="91"/>
    </location>
</feature>
<protein>
    <recommendedName>
        <fullName evidence="2">DUF8135 domain-containing protein</fullName>
    </recommendedName>
</protein>
<evidence type="ECO:0000313" key="4">
    <source>
        <dbReference type="Proteomes" id="UP001596447"/>
    </source>
</evidence>
<gene>
    <name evidence="3" type="ORF">ACFQJ9_06150</name>
</gene>
<dbReference type="EMBL" id="JBHTAR010000011">
    <property type="protein sequence ID" value="MFC7198999.1"/>
    <property type="molecule type" value="Genomic_DNA"/>
</dbReference>
<dbReference type="Pfam" id="PF26456">
    <property type="entry name" value="DUF8135"/>
    <property type="match status" value="1"/>
</dbReference>
<dbReference type="AlphaFoldDB" id="A0ABD5Z1D6"/>
<proteinExistence type="predicted"/>
<evidence type="ECO:0000259" key="2">
    <source>
        <dbReference type="Pfam" id="PF26456"/>
    </source>
</evidence>